<keyword evidence="3" id="KW-1185">Reference proteome</keyword>
<feature type="region of interest" description="Disordered" evidence="1">
    <location>
        <begin position="290"/>
        <end position="330"/>
    </location>
</feature>
<dbReference type="EMBL" id="JBANRG010000003">
    <property type="protein sequence ID" value="KAK7469410.1"/>
    <property type="molecule type" value="Genomic_DNA"/>
</dbReference>
<dbReference type="Proteomes" id="UP001498398">
    <property type="component" value="Unassembled WGS sequence"/>
</dbReference>
<name>A0ABR1JZA3_9AGAR</name>
<evidence type="ECO:0000313" key="2">
    <source>
        <dbReference type="EMBL" id="KAK7469410.1"/>
    </source>
</evidence>
<organism evidence="2 3">
    <name type="scientific">Marasmiellus scandens</name>
    <dbReference type="NCBI Taxonomy" id="2682957"/>
    <lineage>
        <taxon>Eukaryota</taxon>
        <taxon>Fungi</taxon>
        <taxon>Dikarya</taxon>
        <taxon>Basidiomycota</taxon>
        <taxon>Agaricomycotina</taxon>
        <taxon>Agaricomycetes</taxon>
        <taxon>Agaricomycetidae</taxon>
        <taxon>Agaricales</taxon>
        <taxon>Marasmiineae</taxon>
        <taxon>Omphalotaceae</taxon>
        <taxon>Marasmiellus</taxon>
    </lineage>
</organism>
<protein>
    <submittedName>
        <fullName evidence="2">Uncharacterized protein</fullName>
    </submittedName>
</protein>
<comment type="caution">
    <text evidence="2">The sequence shown here is derived from an EMBL/GenBank/DDBJ whole genome shotgun (WGS) entry which is preliminary data.</text>
</comment>
<proteinExistence type="predicted"/>
<accession>A0ABR1JZA3</accession>
<feature type="compositionally biased region" description="Low complexity" evidence="1">
    <location>
        <begin position="477"/>
        <end position="498"/>
    </location>
</feature>
<sequence length="705" mass="79441">MLFLNSNLRASTTADLLVLTAKHCLEFPGQTGTSHSLKNSRFFDIVHALPASTIIFTLSGVLDRVPVTQSEMLKSDIAHHLLDYLRRNACQLGLSNVSDIYVDDEDDRPKIAITPECCRQPFHEQIPLRVFLHQVHIQYSWQTSKSREDFSRVANPFSTQLSLPYRGLVDNVVGRFVTWHLVRRYPLIFGSWCKQLDTEVKFFPVIFRSILEMAKRSSNPSFRARFKELLKIMKRQHSRTFEASCSSLPEYLDSEPDLDDREGIVMRQETAFCLSLESLYRNGSKRPIFKCSTDSPVNQPDFHDDDELSHDQSVPISENTPSNGTDDFPWPLSSSNSFHFDRLGLDLDIGFDVPGIGGFKSGEALDINLSSGEMPTPEPRCRSTSPPFLGSQDSTTYNDLDADFPYHLVQTRIIPSVQSLTQSDDGDDVNMDYDNTSLSSQLSQYTSRSLADSQLLYSDEEDLDLNMNSDLESSHAISIPSSQTSQHTPPSLSHSQLSHSDEEDFGMNTFSEAVLLEPGRFSRVVDFADSLSNQDPGTYARNTYWGTYSCQPASNSDDLLAPHSDTEGFSHSEPCYKFTTGNRHSSPTPLEEQHHQLIPTSTPPPSSLDQDLALEVFSMERDPELDPEVDDMDIAEFDQGWCSNMTQNEGNEQGLTQEILDFDYTGLVDGQLHERTTEKGGRVKGFDDHGTLEWELDGNLFMYDI</sequence>
<evidence type="ECO:0000313" key="3">
    <source>
        <dbReference type="Proteomes" id="UP001498398"/>
    </source>
</evidence>
<feature type="region of interest" description="Disordered" evidence="1">
    <location>
        <begin position="472"/>
        <end position="503"/>
    </location>
</feature>
<feature type="region of interest" description="Disordered" evidence="1">
    <location>
        <begin position="581"/>
        <end position="609"/>
    </location>
</feature>
<feature type="compositionally biased region" description="Polar residues" evidence="1">
    <location>
        <begin position="382"/>
        <end position="394"/>
    </location>
</feature>
<reference evidence="2 3" key="1">
    <citation type="submission" date="2024-01" db="EMBL/GenBank/DDBJ databases">
        <title>A draft genome for the cacao thread blight pathogen Marasmiellus scandens.</title>
        <authorList>
            <person name="Baruah I.K."/>
            <person name="Leung J."/>
            <person name="Bukari Y."/>
            <person name="Amoako-Attah I."/>
            <person name="Meinhardt L.W."/>
            <person name="Bailey B.A."/>
            <person name="Cohen S.P."/>
        </authorList>
    </citation>
    <scope>NUCLEOTIDE SEQUENCE [LARGE SCALE GENOMIC DNA]</scope>
    <source>
        <strain evidence="2 3">GH-19</strain>
    </source>
</reference>
<evidence type="ECO:0000256" key="1">
    <source>
        <dbReference type="SAM" id="MobiDB-lite"/>
    </source>
</evidence>
<feature type="compositionally biased region" description="Polar residues" evidence="1">
    <location>
        <begin position="311"/>
        <end position="325"/>
    </location>
</feature>
<gene>
    <name evidence="2" type="ORF">VKT23_003882</name>
</gene>
<feature type="region of interest" description="Disordered" evidence="1">
    <location>
        <begin position="372"/>
        <end position="394"/>
    </location>
</feature>